<protein>
    <recommendedName>
        <fullName evidence="1">DUF7661 domain-containing protein</fullName>
    </recommendedName>
</protein>
<evidence type="ECO:0000259" key="1">
    <source>
        <dbReference type="Pfam" id="PF24697"/>
    </source>
</evidence>
<accession>A0ABX7G3U1</accession>
<dbReference type="InterPro" id="IPR056078">
    <property type="entry name" value="DUF7661"/>
</dbReference>
<gene>
    <name evidence="2" type="ORF">JQC75_00735</name>
</gene>
<dbReference type="EMBL" id="CP069213">
    <property type="protein sequence ID" value="QRH02006.1"/>
    <property type="molecule type" value="Genomic_DNA"/>
</dbReference>
<name>A0ABX7G3U1_9GAMM</name>
<reference evidence="2 3" key="1">
    <citation type="journal article" date="2012" name="Antonie Van Leeuwenhoek">
        <title>Shewanella litorisediminis sp. nov., a gammaproteobacterium isolated from a tidal flat sediment.</title>
        <authorList>
            <person name="Lee M.H."/>
            <person name="Yoon J.H."/>
        </authorList>
    </citation>
    <scope>NUCLEOTIDE SEQUENCE [LARGE SCALE GENOMIC DNA]</scope>
    <source>
        <strain evidence="2 3">SMK1-12</strain>
    </source>
</reference>
<evidence type="ECO:0000313" key="2">
    <source>
        <dbReference type="EMBL" id="QRH02006.1"/>
    </source>
</evidence>
<feature type="domain" description="DUF7661" evidence="1">
    <location>
        <begin position="5"/>
        <end position="71"/>
    </location>
</feature>
<sequence length="73" mass="8360">MTESYLFDVFGKRMSVHRENGAWHLFLVSGTGMRRPVYDVIIPAALKPEELATYLDDLFHEHASASHPKVYPL</sequence>
<dbReference type="RefSeq" id="WP_203325665.1">
    <property type="nucleotide sequence ID" value="NZ_CP069213.1"/>
</dbReference>
<keyword evidence="3" id="KW-1185">Reference proteome</keyword>
<organism evidence="2 3">
    <name type="scientific">Shewanella litorisediminis</name>
    <dbReference type="NCBI Taxonomy" id="1173586"/>
    <lineage>
        <taxon>Bacteria</taxon>
        <taxon>Pseudomonadati</taxon>
        <taxon>Pseudomonadota</taxon>
        <taxon>Gammaproteobacteria</taxon>
        <taxon>Alteromonadales</taxon>
        <taxon>Shewanellaceae</taxon>
        <taxon>Shewanella</taxon>
    </lineage>
</organism>
<dbReference type="Proteomes" id="UP000596252">
    <property type="component" value="Chromosome"/>
</dbReference>
<proteinExistence type="predicted"/>
<dbReference type="Pfam" id="PF24697">
    <property type="entry name" value="DUF7661"/>
    <property type="match status" value="1"/>
</dbReference>
<evidence type="ECO:0000313" key="3">
    <source>
        <dbReference type="Proteomes" id="UP000596252"/>
    </source>
</evidence>